<evidence type="ECO:0000256" key="1">
    <source>
        <dbReference type="SAM" id="Phobius"/>
    </source>
</evidence>
<sequence>MAGKLLLYLPRFHSRWATLCSCGVVALLLLWFIIPRHERAFIFPPMILDSVAQQLGHPTFPDIRFYERALPQHVAPSAFSKGTERPRYLFFPQASWGSGWNNYTSETTRFSFKFSRLLNTHLAYLAKRAYVFPGYIPRDHPPFPDSLNGTRHWLHIPMNAFVSGPTGGGPLSADGESDSLMRRAVSEEWWNVVCPRRDVVVVKMYDAMRQMRLDDTSDGEEMLSKWANKLLKMSAPCVSVEGGPPFDYLFIGSRRVVSLWPSYGESPTLKYFAWSPLITATLLHNFQLFSPHGAPDFLTPIGARPYRFQSYPPYRPSSRPFTGLLGIHVRRGDYDGHCINLANGGADFNAWNLLGTPGITRRPSRPGFQSSTPPGYVWPALPDYLDVPAGKSRHDAAFDHCWPSPEAIAARVHEVREAAASGVAYPHQDLRKVYIASNGDMNFIGPLAALLRADGWDVSSSLDMELTLEGHAVSQAVDMAVLTGAESFVGVGFSSVTSNVVQIRLAAGRAPQTIHFW</sequence>
<name>A0AAD6T5Y6_9AGAR</name>
<accession>A0AAD6T5Y6</accession>
<dbReference type="Proteomes" id="UP001218188">
    <property type="component" value="Unassembled WGS sequence"/>
</dbReference>
<evidence type="ECO:0000313" key="3">
    <source>
        <dbReference type="Proteomes" id="UP001218188"/>
    </source>
</evidence>
<organism evidence="2 3">
    <name type="scientific">Mycena alexandri</name>
    <dbReference type="NCBI Taxonomy" id="1745969"/>
    <lineage>
        <taxon>Eukaryota</taxon>
        <taxon>Fungi</taxon>
        <taxon>Dikarya</taxon>
        <taxon>Basidiomycota</taxon>
        <taxon>Agaricomycotina</taxon>
        <taxon>Agaricomycetes</taxon>
        <taxon>Agaricomycetidae</taxon>
        <taxon>Agaricales</taxon>
        <taxon>Marasmiineae</taxon>
        <taxon>Mycenaceae</taxon>
        <taxon>Mycena</taxon>
    </lineage>
</organism>
<dbReference type="CDD" id="cd11296">
    <property type="entry name" value="O-FucT_like"/>
    <property type="match status" value="1"/>
</dbReference>
<gene>
    <name evidence="2" type="ORF">C8F04DRAFT_1084327</name>
</gene>
<dbReference type="AlphaFoldDB" id="A0AAD6T5Y6"/>
<proteinExistence type="predicted"/>
<keyword evidence="3" id="KW-1185">Reference proteome</keyword>
<keyword evidence="1" id="KW-0812">Transmembrane</keyword>
<dbReference type="EMBL" id="JARJCM010000024">
    <property type="protein sequence ID" value="KAJ7039959.1"/>
    <property type="molecule type" value="Genomic_DNA"/>
</dbReference>
<dbReference type="Gene3D" id="3.40.50.11350">
    <property type="match status" value="1"/>
</dbReference>
<protein>
    <submittedName>
        <fullName evidence="2">Uncharacterized protein</fullName>
    </submittedName>
</protein>
<comment type="caution">
    <text evidence="2">The sequence shown here is derived from an EMBL/GenBank/DDBJ whole genome shotgun (WGS) entry which is preliminary data.</text>
</comment>
<evidence type="ECO:0000313" key="2">
    <source>
        <dbReference type="EMBL" id="KAJ7039959.1"/>
    </source>
</evidence>
<keyword evidence="1" id="KW-0472">Membrane</keyword>
<keyword evidence="1" id="KW-1133">Transmembrane helix</keyword>
<feature type="transmembrane region" description="Helical" evidence="1">
    <location>
        <begin position="16"/>
        <end position="34"/>
    </location>
</feature>
<reference evidence="2" key="1">
    <citation type="submission" date="2023-03" db="EMBL/GenBank/DDBJ databases">
        <title>Massive genome expansion in bonnet fungi (Mycena s.s.) driven by repeated elements and novel gene families across ecological guilds.</title>
        <authorList>
            <consortium name="Lawrence Berkeley National Laboratory"/>
            <person name="Harder C.B."/>
            <person name="Miyauchi S."/>
            <person name="Viragh M."/>
            <person name="Kuo A."/>
            <person name="Thoen E."/>
            <person name="Andreopoulos B."/>
            <person name="Lu D."/>
            <person name="Skrede I."/>
            <person name="Drula E."/>
            <person name="Henrissat B."/>
            <person name="Morin E."/>
            <person name="Kohler A."/>
            <person name="Barry K."/>
            <person name="LaButti K."/>
            <person name="Morin E."/>
            <person name="Salamov A."/>
            <person name="Lipzen A."/>
            <person name="Mereny Z."/>
            <person name="Hegedus B."/>
            <person name="Baldrian P."/>
            <person name="Stursova M."/>
            <person name="Weitz H."/>
            <person name="Taylor A."/>
            <person name="Grigoriev I.V."/>
            <person name="Nagy L.G."/>
            <person name="Martin F."/>
            <person name="Kauserud H."/>
        </authorList>
    </citation>
    <scope>NUCLEOTIDE SEQUENCE</scope>
    <source>
        <strain evidence="2">CBHHK200</strain>
    </source>
</reference>